<feature type="signal peptide" evidence="1">
    <location>
        <begin position="1"/>
        <end position="21"/>
    </location>
</feature>
<name>A0AAN6ISL7_EXODE</name>
<evidence type="ECO:0000256" key="1">
    <source>
        <dbReference type="SAM" id="SignalP"/>
    </source>
</evidence>
<comment type="caution">
    <text evidence="2">The sequence shown here is derived from an EMBL/GenBank/DDBJ whole genome shotgun (WGS) entry which is preliminary data.</text>
</comment>
<dbReference type="Proteomes" id="UP001161757">
    <property type="component" value="Unassembled WGS sequence"/>
</dbReference>
<gene>
    <name evidence="2" type="ORF">HRR80_005991</name>
</gene>
<dbReference type="EMBL" id="JAJGCB010000012">
    <property type="protein sequence ID" value="KAJ8989849.1"/>
    <property type="molecule type" value="Genomic_DNA"/>
</dbReference>
<evidence type="ECO:0000313" key="3">
    <source>
        <dbReference type="Proteomes" id="UP001161757"/>
    </source>
</evidence>
<evidence type="ECO:0000313" key="2">
    <source>
        <dbReference type="EMBL" id="KAJ8989849.1"/>
    </source>
</evidence>
<keyword evidence="1" id="KW-0732">Signal</keyword>
<proteinExistence type="predicted"/>
<sequence length="363" mass="38360">MMRFSASAVATAALMAGAAIAEPLATITPCPALTTSTIPPITVTEQYQSVSTCAPTSACFRGSCVTKYALETFAYVNTVIPCAWDGESESTTTVTATQQEVTVSVYHTTITKTVTPTVSVTKNGTIYLVPSPTPIELTIGKEFKAPFNHIGPLAIPGYGGSGLCEECKVQADGSRSQVVDVVECRAGPGGSKCMGYAETWISKPAPSVSSTTVAPVSTNFVAPSAGTYTFTFTLTAPSRVITVDTETITVAPSPFFAHVTRACHRPHQTIDFTTTITKTIYWTVPCSRQPPKTSSAVPFPTGHFPWFPKPTGANNAVGGNGGQGFDWADWGSDDVTNPTVTLPGQWNDWVTETKTLELVGRGH</sequence>
<accession>A0AAN6ISL7</accession>
<organism evidence="2 3">
    <name type="scientific">Exophiala dermatitidis</name>
    <name type="common">Black yeast-like fungus</name>
    <name type="synonym">Wangiella dermatitidis</name>
    <dbReference type="NCBI Taxonomy" id="5970"/>
    <lineage>
        <taxon>Eukaryota</taxon>
        <taxon>Fungi</taxon>
        <taxon>Dikarya</taxon>
        <taxon>Ascomycota</taxon>
        <taxon>Pezizomycotina</taxon>
        <taxon>Eurotiomycetes</taxon>
        <taxon>Chaetothyriomycetidae</taxon>
        <taxon>Chaetothyriales</taxon>
        <taxon>Herpotrichiellaceae</taxon>
        <taxon>Exophiala</taxon>
    </lineage>
</organism>
<reference evidence="2" key="1">
    <citation type="submission" date="2023-01" db="EMBL/GenBank/DDBJ databases">
        <title>Exophiala dermititidis isolated from Cystic Fibrosis Patient.</title>
        <authorList>
            <person name="Kurbessoian T."/>
            <person name="Crocker A."/>
            <person name="Murante D."/>
            <person name="Hogan D.A."/>
            <person name="Stajich J.E."/>
        </authorList>
    </citation>
    <scope>NUCLEOTIDE SEQUENCE</scope>
    <source>
        <strain evidence="2">Ex8</strain>
    </source>
</reference>
<feature type="chain" id="PRO_5043007786" evidence="1">
    <location>
        <begin position="22"/>
        <end position="363"/>
    </location>
</feature>
<protein>
    <submittedName>
        <fullName evidence="2">Uncharacterized protein</fullName>
    </submittedName>
</protein>
<dbReference type="AlphaFoldDB" id="A0AAN6ISL7"/>